<dbReference type="Gramene" id="RZC56203">
    <property type="protein sequence ID" value="RZC56203"/>
    <property type="gene ID" value="C5167_015059"/>
</dbReference>
<dbReference type="EMBL" id="CM010717">
    <property type="protein sequence ID" value="RZC56203.1"/>
    <property type="molecule type" value="Genomic_DNA"/>
</dbReference>
<gene>
    <name evidence="1" type="ORF">C5167_015059</name>
</gene>
<sequence>MILALGARGPEFDSRNAPKPFYMLGRFKVRSTLICKTEEVGYKDERKINSPAYTDCYRTPMALQDITHEETPTSEFAALYGGVTSPQHTRVWKTVSVAGGGVLTWVKMQHEVWIIFIIVTHQLFIVI</sequence>
<proteinExistence type="predicted"/>
<evidence type="ECO:0000313" key="2">
    <source>
        <dbReference type="Proteomes" id="UP000316621"/>
    </source>
</evidence>
<dbReference type="AlphaFoldDB" id="A0A4Y7J4Y9"/>
<name>A0A4Y7J4Y9_PAPSO</name>
<protein>
    <submittedName>
        <fullName evidence="1">Uncharacterized protein</fullName>
    </submittedName>
</protein>
<evidence type="ECO:0000313" key="1">
    <source>
        <dbReference type="EMBL" id="RZC56203.1"/>
    </source>
</evidence>
<accession>A0A4Y7J4Y9</accession>
<organism evidence="1 2">
    <name type="scientific">Papaver somniferum</name>
    <name type="common">Opium poppy</name>
    <dbReference type="NCBI Taxonomy" id="3469"/>
    <lineage>
        <taxon>Eukaryota</taxon>
        <taxon>Viridiplantae</taxon>
        <taxon>Streptophyta</taxon>
        <taxon>Embryophyta</taxon>
        <taxon>Tracheophyta</taxon>
        <taxon>Spermatophyta</taxon>
        <taxon>Magnoliopsida</taxon>
        <taxon>Ranunculales</taxon>
        <taxon>Papaveraceae</taxon>
        <taxon>Papaveroideae</taxon>
        <taxon>Papaver</taxon>
    </lineage>
</organism>
<keyword evidence="2" id="KW-1185">Reference proteome</keyword>
<dbReference type="Proteomes" id="UP000316621">
    <property type="component" value="Chromosome 3"/>
</dbReference>
<reference evidence="1 2" key="1">
    <citation type="journal article" date="2018" name="Science">
        <title>The opium poppy genome and morphinan production.</title>
        <authorList>
            <person name="Guo L."/>
            <person name="Winzer T."/>
            <person name="Yang X."/>
            <person name="Li Y."/>
            <person name="Ning Z."/>
            <person name="He Z."/>
            <person name="Teodor R."/>
            <person name="Lu Y."/>
            <person name="Bowser T.A."/>
            <person name="Graham I.A."/>
            <person name="Ye K."/>
        </authorList>
    </citation>
    <scope>NUCLEOTIDE SEQUENCE [LARGE SCALE GENOMIC DNA]</scope>
    <source>
        <strain evidence="2">cv. HN1</strain>
        <tissue evidence="1">Leaves</tissue>
    </source>
</reference>